<feature type="domain" description="BTB" evidence="3">
    <location>
        <begin position="439"/>
        <end position="507"/>
    </location>
</feature>
<dbReference type="InterPro" id="IPR052124">
    <property type="entry name" value="Rab9_kelch_effector"/>
</dbReference>
<keyword evidence="2" id="KW-0677">Repeat</keyword>
<dbReference type="SUPFAM" id="SSF54695">
    <property type="entry name" value="POZ domain"/>
    <property type="match status" value="1"/>
</dbReference>
<dbReference type="EMBL" id="JAPDFW010000147">
    <property type="protein sequence ID" value="KAJ5066134.1"/>
    <property type="molecule type" value="Genomic_DNA"/>
</dbReference>
<dbReference type="InterPro" id="IPR011333">
    <property type="entry name" value="SKP1/BTB/POZ_sf"/>
</dbReference>
<evidence type="ECO:0000313" key="4">
    <source>
        <dbReference type="EMBL" id="KAJ5066134.1"/>
    </source>
</evidence>
<dbReference type="InterPro" id="IPR000210">
    <property type="entry name" value="BTB/POZ_dom"/>
</dbReference>
<dbReference type="PROSITE" id="PS50097">
    <property type="entry name" value="BTB"/>
    <property type="match status" value="1"/>
</dbReference>
<keyword evidence="1" id="KW-0880">Kelch repeat</keyword>
<dbReference type="Pfam" id="PF24681">
    <property type="entry name" value="Kelch_KLHDC2_KLHL20_DRC7"/>
    <property type="match status" value="1"/>
</dbReference>
<evidence type="ECO:0000313" key="5">
    <source>
        <dbReference type="Proteomes" id="UP001149090"/>
    </source>
</evidence>
<dbReference type="AlphaFoldDB" id="A0A9Q0R4U9"/>
<dbReference type="InterPro" id="IPR015915">
    <property type="entry name" value="Kelch-typ_b-propeller"/>
</dbReference>
<dbReference type="SUPFAM" id="SSF117281">
    <property type="entry name" value="Kelch motif"/>
    <property type="match status" value="1"/>
</dbReference>
<proteinExistence type="predicted"/>
<dbReference type="OrthoDB" id="10251809at2759"/>
<dbReference type="Gene3D" id="3.30.710.10">
    <property type="entry name" value="Potassium Channel Kv1.1, Chain A"/>
    <property type="match status" value="1"/>
</dbReference>
<dbReference type="PANTHER" id="PTHR46647">
    <property type="entry name" value="RAB9 EFFECTOR PROTEIN WITH KELCH MOTIFS"/>
    <property type="match status" value="1"/>
</dbReference>
<reference evidence="4" key="1">
    <citation type="submission" date="2022-10" db="EMBL/GenBank/DDBJ databases">
        <title>Novel sulphate-reducing endosymbionts in the free-living metamonad Anaeramoeba.</title>
        <authorList>
            <person name="Jerlstrom-Hultqvist J."/>
            <person name="Cepicka I."/>
            <person name="Gallot-Lavallee L."/>
            <person name="Salas-Leiva D."/>
            <person name="Curtis B.A."/>
            <person name="Zahonova K."/>
            <person name="Pipaliya S."/>
            <person name="Dacks J."/>
            <person name="Roger A.J."/>
        </authorList>
    </citation>
    <scope>NUCLEOTIDE SEQUENCE</scope>
    <source>
        <strain evidence="4">BMAN</strain>
    </source>
</reference>
<dbReference type="InterPro" id="IPR006652">
    <property type="entry name" value="Kelch_1"/>
</dbReference>
<protein>
    <submittedName>
        <fullName evidence="4">Leucine-zipper-like transcriptional regulator 1</fullName>
    </submittedName>
</protein>
<comment type="caution">
    <text evidence="4">The sequence shown here is derived from an EMBL/GenBank/DDBJ whole genome shotgun (WGS) entry which is preliminary data.</text>
</comment>
<dbReference type="SMART" id="SM00225">
    <property type="entry name" value="BTB"/>
    <property type="match status" value="1"/>
</dbReference>
<dbReference type="Gene3D" id="2.120.10.80">
    <property type="entry name" value="Kelch-type beta propeller"/>
    <property type="match status" value="2"/>
</dbReference>
<sequence>MLSHTQWVKIELKKETSKIWAHRAVKVGNLFYIYGGYSDSYFFSPDLFVINLDTFEVETYRAPENCSPNKRYGHIMFYHDSEIWIQGGSSTTLSSNFLIFNISNKQWRIYEPTPAPPPRYDHSHILHNGNLYIFGGGTGNDNFFNDFWIFNFEKQKWEQIFSKGDIPSQRVSATLQPYKDGFYIFGGKEKGGDRKNDLHFYDFVTNKWSLVKTLGDPPPPRTGHCSFLYNSKLYVMQGWNGGEPFSDIHYLDLITKRWNILEMKEHPDARVAAGVYFDAESATFYMHGGYVNSWNYLNDFWCLSLDSPSLTKDLFKMLNYYNLSQKQFVDFRELCLQMPFLQTRLDRYKQNFLELLIANPINQHAYPVLLSYLITGTLLYAKISTNFSEIENDLLNLTKNIPIFEPLQKLLKHEPNSVSLSNLQLTNDLKMYYSEESTKDFSIIVGSERIWVHKDILYSRSELFRGMFESVLQENQTNFVSDYSQKSIDSIREFVYFLYTDELRDSVSFNVALELLDCPEYYGLSSKKIANLAQSIISENLTLENVDKALKIAEQFEKDNLIEICTDFKRKHQKPTSNLNQN</sequence>
<dbReference type="Proteomes" id="UP001149090">
    <property type="component" value="Unassembled WGS sequence"/>
</dbReference>
<name>A0A9Q0R4U9_ANAIG</name>
<evidence type="ECO:0000256" key="1">
    <source>
        <dbReference type="ARBA" id="ARBA00022441"/>
    </source>
</evidence>
<dbReference type="Pfam" id="PF00651">
    <property type="entry name" value="BTB"/>
    <property type="match status" value="1"/>
</dbReference>
<organism evidence="4 5">
    <name type="scientific">Anaeramoeba ignava</name>
    <name type="common">Anaerobic marine amoeba</name>
    <dbReference type="NCBI Taxonomy" id="1746090"/>
    <lineage>
        <taxon>Eukaryota</taxon>
        <taxon>Metamonada</taxon>
        <taxon>Anaeramoebidae</taxon>
        <taxon>Anaeramoeba</taxon>
    </lineage>
</organism>
<keyword evidence="5" id="KW-1185">Reference proteome</keyword>
<evidence type="ECO:0000256" key="2">
    <source>
        <dbReference type="ARBA" id="ARBA00022737"/>
    </source>
</evidence>
<accession>A0A9Q0R4U9</accession>
<evidence type="ECO:0000259" key="3">
    <source>
        <dbReference type="PROSITE" id="PS50097"/>
    </source>
</evidence>
<dbReference type="Pfam" id="PF01344">
    <property type="entry name" value="Kelch_1"/>
    <property type="match status" value="1"/>
</dbReference>
<gene>
    <name evidence="4" type="ORF">M0811_03467</name>
</gene>
<dbReference type="PANTHER" id="PTHR46647:SF1">
    <property type="entry name" value="RAB9 EFFECTOR PROTEIN WITH KELCH MOTIFS"/>
    <property type="match status" value="1"/>
</dbReference>